<dbReference type="Proteomes" id="UP001266807">
    <property type="component" value="Unassembled WGS sequence"/>
</dbReference>
<evidence type="ECO:0000313" key="1">
    <source>
        <dbReference type="EMBL" id="MDR6779509.1"/>
    </source>
</evidence>
<sequence>MTRFYQEEVEDIDRLYDEQIPLRIIADTVNEDFHDGKNARNAKSISYAIHKFYNDGDDWFDRLPLKFGSREINNGVSK</sequence>
<proteinExistence type="predicted"/>
<accession>A0ABU1QK12</accession>
<reference evidence="1 2" key="1">
    <citation type="submission" date="2023-07" db="EMBL/GenBank/DDBJ databases">
        <title>Sorghum-associated microbial communities from plants grown in Nebraska, USA.</title>
        <authorList>
            <person name="Schachtman D."/>
        </authorList>
    </citation>
    <scope>NUCLEOTIDE SEQUENCE [LARGE SCALE GENOMIC DNA]</scope>
    <source>
        <strain evidence="1 2">BE143</strain>
    </source>
</reference>
<name>A0ABU1QK12_9BACL</name>
<dbReference type="EMBL" id="JAVDUG010000004">
    <property type="protein sequence ID" value="MDR6779509.1"/>
    <property type="molecule type" value="Genomic_DNA"/>
</dbReference>
<gene>
    <name evidence="1" type="ORF">J2W98_003789</name>
</gene>
<keyword evidence="2" id="KW-1185">Reference proteome</keyword>
<comment type="caution">
    <text evidence="1">The sequence shown here is derived from an EMBL/GenBank/DDBJ whole genome shotgun (WGS) entry which is preliminary data.</text>
</comment>
<organism evidence="1 2">
    <name type="scientific">Paenibacillus peoriae</name>
    <dbReference type="NCBI Taxonomy" id="59893"/>
    <lineage>
        <taxon>Bacteria</taxon>
        <taxon>Bacillati</taxon>
        <taxon>Bacillota</taxon>
        <taxon>Bacilli</taxon>
        <taxon>Bacillales</taxon>
        <taxon>Paenibacillaceae</taxon>
        <taxon>Paenibacillus</taxon>
    </lineage>
</organism>
<evidence type="ECO:0000313" key="2">
    <source>
        <dbReference type="Proteomes" id="UP001266807"/>
    </source>
</evidence>
<dbReference type="RefSeq" id="WP_310168741.1">
    <property type="nucleotide sequence ID" value="NZ_JAVDUG010000004.1"/>
</dbReference>
<protein>
    <submittedName>
        <fullName evidence="1">Uncharacterized protein</fullName>
    </submittedName>
</protein>